<dbReference type="AlphaFoldDB" id="A0A926EYQ5"/>
<proteinExistence type="inferred from homology"/>
<dbReference type="InterPro" id="IPR043519">
    <property type="entry name" value="NT_sf"/>
</dbReference>
<evidence type="ECO:0000256" key="1">
    <source>
        <dbReference type="ARBA" id="ARBA00004976"/>
    </source>
</evidence>
<dbReference type="CDD" id="cd05399">
    <property type="entry name" value="NT_Rel-Spo_like"/>
    <property type="match status" value="1"/>
</dbReference>
<feature type="domain" description="ACT" evidence="5">
    <location>
        <begin position="647"/>
        <end position="721"/>
    </location>
</feature>
<dbReference type="InterPro" id="IPR004811">
    <property type="entry name" value="RelA/Spo_fam"/>
</dbReference>
<comment type="pathway">
    <text evidence="1">Purine metabolism; ppGpp biosynthesis; ppGpp from GTP: step 1/2.</text>
</comment>
<dbReference type="RefSeq" id="WP_262430139.1">
    <property type="nucleotide sequence ID" value="NZ_JACRTG010000025.1"/>
</dbReference>
<dbReference type="FunFam" id="1.10.3210.10:FF:000001">
    <property type="entry name" value="GTP pyrophosphokinase RelA"/>
    <property type="match status" value="1"/>
</dbReference>
<dbReference type="Pfam" id="PF19296">
    <property type="entry name" value="RelA_AH_RIS"/>
    <property type="match status" value="1"/>
</dbReference>
<dbReference type="GO" id="GO:0015969">
    <property type="term" value="P:guanosine tetraphosphate metabolic process"/>
    <property type="evidence" value="ECO:0007669"/>
    <property type="project" value="InterPro"/>
</dbReference>
<dbReference type="PANTHER" id="PTHR21262:SF31">
    <property type="entry name" value="GTP PYROPHOSPHOKINASE"/>
    <property type="match status" value="1"/>
</dbReference>
<dbReference type="InterPro" id="IPR002912">
    <property type="entry name" value="ACT_dom"/>
</dbReference>
<dbReference type="Gene3D" id="1.10.3210.10">
    <property type="entry name" value="Hypothetical protein af1432"/>
    <property type="match status" value="1"/>
</dbReference>
<dbReference type="SMART" id="SM00954">
    <property type="entry name" value="RelA_SpoT"/>
    <property type="match status" value="1"/>
</dbReference>
<name>A0A926EYQ5_9FIRM</name>
<dbReference type="Pfam" id="PF04607">
    <property type="entry name" value="RelA_SpoT"/>
    <property type="match status" value="1"/>
</dbReference>
<reference evidence="8" key="1">
    <citation type="submission" date="2020-08" db="EMBL/GenBank/DDBJ databases">
        <title>Genome public.</title>
        <authorList>
            <person name="Liu C."/>
            <person name="Sun Q."/>
        </authorList>
    </citation>
    <scope>NUCLEOTIDE SEQUENCE</scope>
    <source>
        <strain evidence="8">BX21</strain>
    </source>
</reference>
<dbReference type="InterPro" id="IPR007685">
    <property type="entry name" value="RelA_SpoT"/>
</dbReference>
<dbReference type="Pfam" id="PF13328">
    <property type="entry name" value="HD_4"/>
    <property type="match status" value="1"/>
</dbReference>
<dbReference type="GO" id="GO:0005886">
    <property type="term" value="C:plasma membrane"/>
    <property type="evidence" value="ECO:0007669"/>
    <property type="project" value="TreeGrafter"/>
</dbReference>
<dbReference type="PANTHER" id="PTHR21262">
    <property type="entry name" value="GUANOSINE-3',5'-BIS DIPHOSPHATE 3'-PYROPHOSPHOHYDROLASE"/>
    <property type="match status" value="1"/>
</dbReference>
<evidence type="ECO:0000313" key="8">
    <source>
        <dbReference type="EMBL" id="MBC8588685.1"/>
    </source>
</evidence>
<sequence>MLEKLLQKIEQYNPQADMKAIIKAYHFAETAHESQLRNSGEKYFVHPCAVALILADMNMDTATIIAGLLHDVIEDTNITYETIAEEFGTEVADLVDGVTKLKKLQYKTKQENQAENLRKMVLAMAKDIRVIIVKLADRLHNMRTLEYMTEEKKKEKAIETLEIYAPLAHRLGISKIKWELEDLSLRYLDPERYYDLVEKVQKRRLEREEFIQGIIEELYEKLSEMGIRCEISGRPKNFYSIYKKMVYQDKLFEQIYDLTAVRIIVDNIKDCYGALGIVHTLWKPLPGRFKDYIAMPKPNMYQSLHTTVIGPKGEIFEVQIRTWEMHRTAEYGIAAHWKYKEGYSKSDNFDEKLTWLRQLLEWQNELKDPREFMETLKIDLFTDEVFVFTPKGDVINLPDGSTPIDFAYRVHTAVGNSCVGAKVDGRIVPLNHKLKNGNIVEIITNPNSNGPSRDWLNIVKSTQAKTKIRQFFKLKEKDLNIVKGKELLEREVKRLGYKTSDILREDWLKNVSNKLSINAIDDLYAALGYGSITLNQVILKLRDYYNDFYKITDEKAFVESKIQQSQPKKALKSTQGVSVKGIDNVKVRFSKCCNPVPGDEIIGFITKGRGVSIHRKDCPNILADGENEERLIEVEWGNQKKASYHAEIQLRAEDRPGLLAEIALRINEADVGLLSLNARTNKDKTVIINITLEIHDIEQLKDLMKKMRKIKNVMDVFRVTV</sequence>
<dbReference type="PROSITE" id="PS51880">
    <property type="entry name" value="TGS"/>
    <property type="match status" value="1"/>
</dbReference>
<dbReference type="InterPro" id="IPR012676">
    <property type="entry name" value="TGS-like"/>
</dbReference>
<dbReference type="GO" id="GO:0008728">
    <property type="term" value="F:GTP diphosphokinase activity"/>
    <property type="evidence" value="ECO:0007669"/>
    <property type="project" value="UniProtKB-EC"/>
</dbReference>
<dbReference type="PROSITE" id="PS51831">
    <property type="entry name" value="HD"/>
    <property type="match status" value="1"/>
</dbReference>
<dbReference type="InterPro" id="IPR012675">
    <property type="entry name" value="Beta-grasp_dom_sf"/>
</dbReference>
<evidence type="ECO:0000259" key="7">
    <source>
        <dbReference type="PROSITE" id="PS51880"/>
    </source>
</evidence>
<dbReference type="SUPFAM" id="SSF81271">
    <property type="entry name" value="TGS-like"/>
    <property type="match status" value="1"/>
</dbReference>
<dbReference type="EMBL" id="JACRTG010000025">
    <property type="protein sequence ID" value="MBC8588685.1"/>
    <property type="molecule type" value="Genomic_DNA"/>
</dbReference>
<dbReference type="Gene3D" id="3.30.70.260">
    <property type="match status" value="1"/>
</dbReference>
<evidence type="ECO:0000259" key="6">
    <source>
        <dbReference type="PROSITE" id="PS51831"/>
    </source>
</evidence>
<dbReference type="InterPro" id="IPR003607">
    <property type="entry name" value="HD/PDEase_dom"/>
</dbReference>
<evidence type="ECO:0000313" key="9">
    <source>
        <dbReference type="Proteomes" id="UP000601171"/>
    </source>
</evidence>
<dbReference type="Proteomes" id="UP000601171">
    <property type="component" value="Unassembled WGS sequence"/>
</dbReference>
<dbReference type="CDD" id="cd00077">
    <property type="entry name" value="HDc"/>
    <property type="match status" value="1"/>
</dbReference>
<keyword evidence="9" id="KW-1185">Reference proteome</keyword>
<feature type="domain" description="TGS" evidence="7">
    <location>
        <begin position="383"/>
        <end position="444"/>
    </location>
</feature>
<dbReference type="SUPFAM" id="SSF55021">
    <property type="entry name" value="ACT-like"/>
    <property type="match status" value="1"/>
</dbReference>
<comment type="catalytic activity">
    <reaction evidence="3">
        <text>GTP + ATP = guanosine 3'-diphosphate 5'-triphosphate + AMP</text>
        <dbReference type="Rhea" id="RHEA:22088"/>
        <dbReference type="ChEBI" id="CHEBI:30616"/>
        <dbReference type="ChEBI" id="CHEBI:37565"/>
        <dbReference type="ChEBI" id="CHEBI:142410"/>
        <dbReference type="ChEBI" id="CHEBI:456215"/>
        <dbReference type="EC" id="2.7.6.5"/>
    </reaction>
</comment>
<dbReference type="CDD" id="cd04876">
    <property type="entry name" value="ACT_RelA-SpoT"/>
    <property type="match status" value="1"/>
</dbReference>
<dbReference type="SUPFAM" id="SSF109604">
    <property type="entry name" value="HD-domain/PDEase-like"/>
    <property type="match status" value="1"/>
</dbReference>
<evidence type="ECO:0000256" key="3">
    <source>
        <dbReference type="ARBA" id="ARBA00048244"/>
    </source>
</evidence>
<comment type="similarity">
    <text evidence="4">Belongs to the relA/spoT family.</text>
</comment>
<dbReference type="InterPro" id="IPR045865">
    <property type="entry name" value="ACT-like_dom_sf"/>
</dbReference>
<dbReference type="InterPro" id="IPR045600">
    <property type="entry name" value="RelA/SpoT_AH_RIS"/>
</dbReference>
<dbReference type="InterPro" id="IPR004095">
    <property type="entry name" value="TGS"/>
</dbReference>
<dbReference type="PROSITE" id="PS51671">
    <property type="entry name" value="ACT"/>
    <property type="match status" value="1"/>
</dbReference>
<organism evidence="8 9">
    <name type="scientific">Paratissierella segnis</name>
    <dbReference type="NCBI Taxonomy" id="2763679"/>
    <lineage>
        <taxon>Bacteria</taxon>
        <taxon>Bacillati</taxon>
        <taxon>Bacillota</taxon>
        <taxon>Tissierellia</taxon>
        <taxon>Tissierellales</taxon>
        <taxon>Tissierellaceae</taxon>
        <taxon>Paratissierella</taxon>
    </lineage>
</organism>
<comment type="caution">
    <text evidence="8">The sequence shown here is derived from an EMBL/GenBank/DDBJ whole genome shotgun (WGS) entry which is preliminary data.</text>
</comment>
<dbReference type="CDD" id="cd01668">
    <property type="entry name" value="TGS_RSH"/>
    <property type="match status" value="1"/>
</dbReference>
<comment type="function">
    <text evidence="4">In eubacteria ppGpp (guanosine 3'-diphosphate 5'-diphosphate) is a mediator of the stringent response that coordinates a variety of cellular activities in response to changes in nutritional abundance.</text>
</comment>
<evidence type="ECO:0000256" key="2">
    <source>
        <dbReference type="ARBA" id="ARBA00013251"/>
    </source>
</evidence>
<dbReference type="FunFam" id="3.30.460.10:FF:000001">
    <property type="entry name" value="GTP pyrophosphokinase RelA"/>
    <property type="match status" value="1"/>
</dbReference>
<evidence type="ECO:0000259" key="5">
    <source>
        <dbReference type="PROSITE" id="PS51671"/>
    </source>
</evidence>
<protein>
    <recommendedName>
        <fullName evidence="2">GTP diphosphokinase</fullName>
        <ecNumber evidence="2">2.7.6.5</ecNumber>
    </recommendedName>
</protein>
<dbReference type="EC" id="2.7.6.5" evidence="2"/>
<dbReference type="InterPro" id="IPR033655">
    <property type="entry name" value="TGS_RelA/SpoT"/>
</dbReference>
<dbReference type="FunFam" id="3.10.20.30:FF:000002">
    <property type="entry name" value="GTP pyrophosphokinase (RelA/SpoT)"/>
    <property type="match status" value="1"/>
</dbReference>
<dbReference type="SUPFAM" id="SSF81301">
    <property type="entry name" value="Nucleotidyltransferase"/>
    <property type="match status" value="1"/>
</dbReference>
<dbReference type="InterPro" id="IPR006674">
    <property type="entry name" value="HD_domain"/>
</dbReference>
<dbReference type="SMART" id="SM00471">
    <property type="entry name" value="HDc"/>
    <property type="match status" value="1"/>
</dbReference>
<dbReference type="Pfam" id="PF02824">
    <property type="entry name" value="TGS"/>
    <property type="match status" value="1"/>
</dbReference>
<evidence type="ECO:0000256" key="4">
    <source>
        <dbReference type="RuleBase" id="RU003847"/>
    </source>
</evidence>
<dbReference type="Gene3D" id="3.10.20.30">
    <property type="match status" value="1"/>
</dbReference>
<accession>A0A926EYQ5</accession>
<gene>
    <name evidence="8" type="ORF">H8707_10645</name>
</gene>
<dbReference type="NCBIfam" id="TIGR00691">
    <property type="entry name" value="spoT_relA"/>
    <property type="match status" value="1"/>
</dbReference>
<feature type="domain" description="HD" evidence="6">
    <location>
        <begin position="43"/>
        <end position="142"/>
    </location>
</feature>
<dbReference type="Gene3D" id="3.30.460.10">
    <property type="entry name" value="Beta Polymerase, domain 2"/>
    <property type="match status" value="1"/>
</dbReference>
<dbReference type="Pfam" id="PF13291">
    <property type="entry name" value="ACT_4"/>
    <property type="match status" value="1"/>
</dbReference>